<dbReference type="Pfam" id="PF02017">
    <property type="entry name" value="CIDE-N"/>
    <property type="match status" value="1"/>
</dbReference>
<feature type="compositionally biased region" description="Polar residues" evidence="3">
    <location>
        <begin position="185"/>
        <end position="195"/>
    </location>
</feature>
<evidence type="ECO:0000256" key="1">
    <source>
        <dbReference type="ARBA" id="ARBA00022703"/>
    </source>
</evidence>
<feature type="compositionally biased region" description="Low complexity" evidence="3">
    <location>
        <begin position="352"/>
        <end position="368"/>
    </location>
</feature>
<dbReference type="Gene3D" id="3.10.20.10">
    <property type="match status" value="1"/>
</dbReference>
<protein>
    <submittedName>
        <fullName evidence="6">Uncharacterized protein LOC108864532</fullName>
    </submittedName>
</protein>
<feature type="compositionally biased region" description="Polar residues" evidence="3">
    <location>
        <begin position="203"/>
        <end position="212"/>
    </location>
</feature>
<gene>
    <name evidence="6" type="primary">LOC108864532</name>
</gene>
<keyword evidence="1 2" id="KW-0053">Apoptosis</keyword>
<sequence>MQRDGLRGLKVWNADRTQIISVSASTVDELRDDVCSQFGNMYQANRSKLRVVLESDGAEVTNDLLRAAMITDSSLVVLLPHENWVPASVDAIRVVINAIPQIVCEAMRSLELFNTAPTWKIMEHKGRVTVVLSWEPQDRRPRAPEFKLEVHPDVVMPQAPPSKSATTTMTSGVPPTTLPTATGAKHSTATYSRSKSPIPPSATAPQSTSAWSQFDRERHMELLTRLAHAKRSAHRPPSDFFRHRETSEKDRERTERRKRHSSHQDRHGSHEQECDFHCSALHQQQHKATLNSPIIDLPEMALGPPGVFGHGGGGMPIPPSAKNVHFEATARASIPQARQSTADIAAAAAAATSSTSAGAAVSSTTTTAAGGGGAATTAASTEGPGVSSSTSGLQVPENQRNNNESESQDDDEILNRYLLLVDDLAGGSRDMDHLTVKDIGAILDLLSSRVVDVDKLEREKETSDIHNWTIKATIRGGNLVTEVGLVYKGRYICLVDHPGYFFAKPLGPTGDDCPTF</sequence>
<dbReference type="SUPFAM" id="SSF54277">
    <property type="entry name" value="CAD &amp; PB1 domains"/>
    <property type="match status" value="1"/>
</dbReference>
<evidence type="ECO:0000256" key="3">
    <source>
        <dbReference type="SAM" id="MobiDB-lite"/>
    </source>
</evidence>
<feature type="compositionally biased region" description="Low complexity" evidence="3">
    <location>
        <begin position="166"/>
        <end position="175"/>
    </location>
</feature>
<dbReference type="Proteomes" id="UP000694867">
    <property type="component" value="Unplaced"/>
</dbReference>
<evidence type="ECO:0000313" key="6">
    <source>
        <dbReference type="RefSeq" id="XP_018495901.1"/>
    </source>
</evidence>
<feature type="region of interest" description="Disordered" evidence="3">
    <location>
        <begin position="352"/>
        <end position="410"/>
    </location>
</feature>
<name>A0AAJ7PA41_9ACAR</name>
<organism evidence="5 6">
    <name type="scientific">Galendromus occidentalis</name>
    <name type="common">western predatory mite</name>
    <dbReference type="NCBI Taxonomy" id="34638"/>
    <lineage>
        <taxon>Eukaryota</taxon>
        <taxon>Metazoa</taxon>
        <taxon>Ecdysozoa</taxon>
        <taxon>Arthropoda</taxon>
        <taxon>Chelicerata</taxon>
        <taxon>Arachnida</taxon>
        <taxon>Acari</taxon>
        <taxon>Parasitiformes</taxon>
        <taxon>Mesostigmata</taxon>
        <taxon>Gamasina</taxon>
        <taxon>Phytoseioidea</taxon>
        <taxon>Phytoseiidae</taxon>
        <taxon>Typhlodrominae</taxon>
        <taxon>Galendromus</taxon>
    </lineage>
</organism>
<feature type="compositionally biased region" description="Basic and acidic residues" evidence="3">
    <location>
        <begin position="236"/>
        <end position="255"/>
    </location>
</feature>
<dbReference type="InterPro" id="IPR003508">
    <property type="entry name" value="CIDE-N_dom"/>
</dbReference>
<dbReference type="GO" id="GO:0042981">
    <property type="term" value="P:regulation of apoptotic process"/>
    <property type="evidence" value="ECO:0007669"/>
    <property type="project" value="TreeGrafter"/>
</dbReference>
<evidence type="ECO:0000313" key="5">
    <source>
        <dbReference type="Proteomes" id="UP000694867"/>
    </source>
</evidence>
<keyword evidence="5" id="KW-1185">Reference proteome</keyword>
<dbReference type="KEGG" id="goe:108864532"/>
<dbReference type="RefSeq" id="XP_018495901.1">
    <property type="nucleotide sequence ID" value="XM_018640385.1"/>
</dbReference>
<evidence type="ECO:0000256" key="2">
    <source>
        <dbReference type="PROSITE-ProRule" id="PRU00447"/>
    </source>
</evidence>
<feature type="region of interest" description="Disordered" evidence="3">
    <location>
        <begin position="152"/>
        <end position="212"/>
    </location>
</feature>
<reference evidence="6" key="1">
    <citation type="submission" date="2025-08" db="UniProtKB">
        <authorList>
            <consortium name="RefSeq"/>
        </authorList>
    </citation>
    <scope>IDENTIFICATION</scope>
</reference>
<dbReference type="PROSITE" id="PS51135">
    <property type="entry name" value="CIDE_N"/>
    <property type="match status" value="1"/>
</dbReference>
<dbReference type="CTD" id="35955"/>
<dbReference type="GeneID" id="108864532"/>
<feature type="region of interest" description="Disordered" evidence="3">
    <location>
        <begin position="227"/>
        <end position="271"/>
    </location>
</feature>
<feature type="domain" description="CIDE-N" evidence="4">
    <location>
        <begin position="5"/>
        <end position="86"/>
    </location>
</feature>
<feature type="compositionally biased region" description="Basic and acidic residues" evidence="3">
    <location>
        <begin position="262"/>
        <end position="271"/>
    </location>
</feature>
<evidence type="ECO:0000259" key="4">
    <source>
        <dbReference type="PROSITE" id="PS51135"/>
    </source>
</evidence>
<dbReference type="PANTHER" id="PTHR12306">
    <property type="entry name" value="CELL DEATH ACTIVATOR CIDE"/>
    <property type="match status" value="1"/>
</dbReference>
<accession>A0AAJ7PA41</accession>
<dbReference type="GO" id="GO:0006915">
    <property type="term" value="P:apoptotic process"/>
    <property type="evidence" value="ECO:0007669"/>
    <property type="project" value="UniProtKB-UniRule"/>
</dbReference>
<dbReference type="PANTHER" id="PTHR12306:SF22">
    <property type="entry name" value="DNAATION FACTOR-RELATED PROTEIN 2, ISOFORM B"/>
    <property type="match status" value="1"/>
</dbReference>
<dbReference type="AlphaFoldDB" id="A0AAJ7PA41"/>
<dbReference type="SMART" id="SM00266">
    <property type="entry name" value="CAD"/>
    <property type="match status" value="1"/>
</dbReference>
<proteinExistence type="predicted"/>